<dbReference type="Gene3D" id="3.30.559.10">
    <property type="entry name" value="Chloramphenicol acetyltransferase-like domain"/>
    <property type="match status" value="1"/>
</dbReference>
<organism evidence="1 4">
    <name type="scientific">Deinococcus wulumuqiensis</name>
    <dbReference type="NCBI Taxonomy" id="980427"/>
    <lineage>
        <taxon>Bacteria</taxon>
        <taxon>Thermotogati</taxon>
        <taxon>Deinococcota</taxon>
        <taxon>Deinococci</taxon>
        <taxon>Deinococcales</taxon>
        <taxon>Deinococcaceae</taxon>
        <taxon>Deinococcus</taxon>
    </lineage>
</organism>
<protein>
    <recommendedName>
        <fullName evidence="5">Chloramphenicol acetyltransferase</fullName>
    </recommendedName>
</protein>
<reference evidence="1" key="4">
    <citation type="submission" date="2023-08" db="EMBL/GenBank/DDBJ databases">
        <authorList>
            <person name="Sun Q."/>
            <person name="Zhou Y."/>
        </authorList>
    </citation>
    <scope>NUCLEOTIDE SEQUENCE</scope>
    <source>
        <strain evidence="2">CGMCC 1.8884</strain>
        <strain evidence="1">CGMCC 1.8885</strain>
    </source>
</reference>
<name>A0AAV4KB04_9DEIO</name>
<evidence type="ECO:0000313" key="1">
    <source>
        <dbReference type="EMBL" id="GGI92715.1"/>
    </source>
</evidence>
<evidence type="ECO:0000313" key="4">
    <source>
        <dbReference type="Proteomes" id="UP000652720"/>
    </source>
</evidence>
<proteinExistence type="predicted"/>
<evidence type="ECO:0000313" key="3">
    <source>
        <dbReference type="Proteomes" id="UP000630135"/>
    </source>
</evidence>
<reference evidence="2" key="1">
    <citation type="journal article" date="2014" name="Int. J. Syst. Evol. Microbiol.">
        <title>Complete genome of a new Firmicutes species belonging to the dominant human colonic microbiota ('Ruminococcus bicirculans') reveals two chromosomes and a selective capacity to utilize plant glucans.</title>
        <authorList>
            <consortium name="NISC Comparative Sequencing Program"/>
            <person name="Wegmann U."/>
            <person name="Louis P."/>
            <person name="Goesmann A."/>
            <person name="Henrissat B."/>
            <person name="Duncan S.H."/>
            <person name="Flint H.J."/>
        </authorList>
    </citation>
    <scope>NUCLEOTIDE SEQUENCE</scope>
    <source>
        <strain evidence="2">CGMCC 1.8884</strain>
    </source>
</reference>
<dbReference type="InterPro" id="IPR001707">
    <property type="entry name" value="Cmp_AcTrfase"/>
</dbReference>
<comment type="caution">
    <text evidence="1">The sequence shown here is derived from an EMBL/GenBank/DDBJ whole genome shotgun (WGS) entry which is preliminary data.</text>
</comment>
<evidence type="ECO:0000313" key="2">
    <source>
        <dbReference type="EMBL" id="GGP31156.1"/>
    </source>
</evidence>
<dbReference type="Proteomes" id="UP000630135">
    <property type="component" value="Unassembled WGS sequence"/>
</dbReference>
<dbReference type="GO" id="GO:0008811">
    <property type="term" value="F:chloramphenicol O-acetyltransferase activity"/>
    <property type="evidence" value="ECO:0007669"/>
    <property type="project" value="InterPro"/>
</dbReference>
<dbReference type="AlphaFoldDB" id="A0AAV4KB04"/>
<keyword evidence="3" id="KW-1185">Reference proteome</keyword>
<dbReference type="Pfam" id="PF00302">
    <property type="entry name" value="CAT"/>
    <property type="match status" value="1"/>
</dbReference>
<dbReference type="PANTHER" id="PTHR38474">
    <property type="entry name" value="SLR0299 PROTEIN"/>
    <property type="match status" value="1"/>
</dbReference>
<dbReference type="InterPro" id="IPR023213">
    <property type="entry name" value="CAT-like_dom_sf"/>
</dbReference>
<gene>
    <name evidence="2" type="ORF">GCM10008021_28070</name>
    <name evidence="1" type="ORF">GCM10010914_29010</name>
</gene>
<sequence length="67" mass="7508">MDFSAFNLDYGRDYLLPVFTAGRFTEEAGRVTLPLAVQANHAACDGWHVAEFFRVLDEELAFTAAPR</sequence>
<reference evidence="1" key="2">
    <citation type="journal article" date="2014" name="Int. J. Syst. Evol. Microbiol.">
        <title>Complete genome sequence of Corynebacterium casei LMG S-19264T (=DSM 44701T), isolated from a smear-ripened cheese.</title>
        <authorList>
            <consortium name="US DOE Joint Genome Institute (JGI-PGF)"/>
            <person name="Walter F."/>
            <person name="Albersmeier A."/>
            <person name="Kalinowski J."/>
            <person name="Ruckert C."/>
        </authorList>
    </citation>
    <scope>NUCLEOTIDE SEQUENCE</scope>
    <source>
        <strain evidence="1">CGMCC 1.8885</strain>
    </source>
</reference>
<evidence type="ECO:0008006" key="5">
    <source>
        <dbReference type="Google" id="ProtNLM"/>
    </source>
</evidence>
<dbReference type="EMBL" id="BMLZ01000054">
    <property type="protein sequence ID" value="GGP31156.1"/>
    <property type="molecule type" value="Genomic_DNA"/>
</dbReference>
<dbReference type="Proteomes" id="UP000652720">
    <property type="component" value="Unassembled WGS sequence"/>
</dbReference>
<accession>A0AAV4KB04</accession>
<dbReference type="PANTHER" id="PTHR38474:SF2">
    <property type="entry name" value="CHLORAMPHENICOL ACETYLTRANSFERASE"/>
    <property type="match status" value="1"/>
</dbReference>
<reference evidence="3" key="3">
    <citation type="journal article" date="2019" name="Int. J. Syst. Evol. Microbiol.">
        <title>The Global Catalogue of Microorganisms (GCM) 10K type strain sequencing project: providing services to taxonomists for standard genome sequencing and annotation.</title>
        <authorList>
            <consortium name="The Broad Institute Genomics Platform"/>
            <consortium name="The Broad Institute Genome Sequencing Center for Infectious Disease"/>
            <person name="Wu L."/>
            <person name="Ma J."/>
        </authorList>
    </citation>
    <scope>NUCLEOTIDE SEQUENCE [LARGE SCALE GENOMIC DNA]</scope>
    <source>
        <strain evidence="3">CGMCC 1.8884</strain>
    </source>
</reference>
<dbReference type="EMBL" id="BMMA01000046">
    <property type="protein sequence ID" value="GGI92715.1"/>
    <property type="molecule type" value="Genomic_DNA"/>
</dbReference>
<dbReference type="SUPFAM" id="SSF52777">
    <property type="entry name" value="CoA-dependent acyltransferases"/>
    <property type="match status" value="1"/>
</dbReference>